<dbReference type="Pfam" id="PF00664">
    <property type="entry name" value="ABC_membrane"/>
    <property type="match status" value="2"/>
</dbReference>
<feature type="region of interest" description="Disordered" evidence="9">
    <location>
        <begin position="974"/>
        <end position="1012"/>
    </location>
</feature>
<feature type="transmembrane region" description="Helical" evidence="10">
    <location>
        <begin position="382"/>
        <end position="408"/>
    </location>
</feature>
<evidence type="ECO:0000259" key="12">
    <source>
        <dbReference type="PROSITE" id="PS50929"/>
    </source>
</evidence>
<comment type="subcellular location">
    <subcellularLocation>
        <location evidence="1">Membrane</location>
        <topology evidence="1">Multi-pass membrane protein</topology>
    </subcellularLocation>
</comment>
<feature type="domain" description="ABC transporter" evidence="11">
    <location>
        <begin position="1667"/>
        <end position="2015"/>
    </location>
</feature>
<feature type="transmembrane region" description="Helical" evidence="10">
    <location>
        <begin position="271"/>
        <end position="299"/>
    </location>
</feature>
<feature type="transmembrane region" description="Helical" evidence="10">
    <location>
        <begin position="96"/>
        <end position="117"/>
    </location>
</feature>
<dbReference type="PROSITE" id="PS50893">
    <property type="entry name" value="ABC_TRANSPORTER_2"/>
    <property type="match status" value="2"/>
</dbReference>
<dbReference type="InterPro" id="IPR036640">
    <property type="entry name" value="ABC1_TM_sf"/>
</dbReference>
<dbReference type="PANTHER" id="PTHR24223">
    <property type="entry name" value="ATP-BINDING CASSETTE SUB-FAMILY C"/>
    <property type="match status" value="1"/>
</dbReference>
<feature type="region of interest" description="Disordered" evidence="9">
    <location>
        <begin position="871"/>
        <end position="907"/>
    </location>
</feature>
<dbReference type="GeneID" id="94427135"/>
<evidence type="ECO:0000256" key="6">
    <source>
        <dbReference type="ARBA" id="ARBA00022989"/>
    </source>
</evidence>
<evidence type="ECO:0000256" key="5">
    <source>
        <dbReference type="ARBA" id="ARBA00022840"/>
    </source>
</evidence>
<dbReference type="Pfam" id="PF00005">
    <property type="entry name" value="ABC_tran"/>
    <property type="match status" value="2"/>
</dbReference>
<dbReference type="Gene3D" id="1.20.1560.10">
    <property type="entry name" value="ABC transporter type 1, transmembrane domain"/>
    <property type="match status" value="2"/>
</dbReference>
<keyword evidence="3 10" id="KW-0812">Transmembrane</keyword>
<feature type="compositionally biased region" description="Basic and acidic residues" evidence="9">
    <location>
        <begin position="979"/>
        <end position="1011"/>
    </location>
</feature>
<feature type="region of interest" description="Disordered" evidence="9">
    <location>
        <begin position="1039"/>
        <end position="1072"/>
    </location>
</feature>
<feature type="region of interest" description="Disordered" evidence="9">
    <location>
        <begin position="584"/>
        <end position="630"/>
    </location>
</feature>
<feature type="compositionally biased region" description="Polar residues" evidence="9">
    <location>
        <begin position="1551"/>
        <end position="1560"/>
    </location>
</feature>
<dbReference type="SUPFAM" id="SSF90123">
    <property type="entry name" value="ABC transporter transmembrane region"/>
    <property type="match status" value="2"/>
</dbReference>
<feature type="region of interest" description="Disordered" evidence="9">
    <location>
        <begin position="1923"/>
        <end position="1942"/>
    </location>
</feature>
<evidence type="ECO:0000256" key="3">
    <source>
        <dbReference type="ARBA" id="ARBA00022692"/>
    </source>
</evidence>
<feature type="domain" description="ABC transporter" evidence="11">
    <location>
        <begin position="627"/>
        <end position="929"/>
    </location>
</feature>
<feature type="compositionally biased region" description="Basic and acidic residues" evidence="9">
    <location>
        <begin position="892"/>
        <end position="901"/>
    </location>
</feature>
<dbReference type="SUPFAM" id="SSF52540">
    <property type="entry name" value="P-loop containing nucleoside triphosphate hydrolases"/>
    <property type="match status" value="2"/>
</dbReference>
<dbReference type="Gene3D" id="3.40.50.300">
    <property type="entry name" value="P-loop containing nucleotide triphosphate hydrolases"/>
    <property type="match status" value="2"/>
</dbReference>
<feature type="compositionally biased region" description="Polar residues" evidence="9">
    <location>
        <begin position="873"/>
        <end position="883"/>
    </location>
</feature>
<evidence type="ECO:0000256" key="7">
    <source>
        <dbReference type="ARBA" id="ARBA00023136"/>
    </source>
</evidence>
<keyword evidence="7 10" id="KW-0472">Membrane</keyword>
<dbReference type="GO" id="GO:0140359">
    <property type="term" value="F:ABC-type transporter activity"/>
    <property type="evidence" value="ECO:0007669"/>
    <property type="project" value="InterPro"/>
</dbReference>
<evidence type="ECO:0000259" key="11">
    <source>
        <dbReference type="PROSITE" id="PS50893"/>
    </source>
</evidence>
<keyword evidence="4" id="KW-0547">Nucleotide-binding</keyword>
<organism evidence="13 14">
    <name type="scientific">Cystoisospora suis</name>
    <dbReference type="NCBI Taxonomy" id="483139"/>
    <lineage>
        <taxon>Eukaryota</taxon>
        <taxon>Sar</taxon>
        <taxon>Alveolata</taxon>
        <taxon>Apicomplexa</taxon>
        <taxon>Conoidasida</taxon>
        <taxon>Coccidia</taxon>
        <taxon>Eucoccidiorida</taxon>
        <taxon>Eimeriorina</taxon>
        <taxon>Sarcocystidae</taxon>
        <taxon>Cystoisospora</taxon>
    </lineage>
</organism>
<evidence type="ECO:0000256" key="8">
    <source>
        <dbReference type="SAM" id="Coils"/>
    </source>
</evidence>
<dbReference type="InterPro" id="IPR027417">
    <property type="entry name" value="P-loop_NTPase"/>
</dbReference>
<accession>A0A2C6L3S3</accession>
<dbReference type="InterPro" id="IPR003439">
    <property type="entry name" value="ABC_transporter-like_ATP-bd"/>
</dbReference>
<feature type="transmembrane region" description="Helical" evidence="10">
    <location>
        <begin position="1335"/>
        <end position="1354"/>
    </location>
</feature>
<dbReference type="RefSeq" id="XP_067924102.1">
    <property type="nucleotide sequence ID" value="XM_068063924.1"/>
</dbReference>
<feature type="transmembrane region" description="Helical" evidence="10">
    <location>
        <begin position="137"/>
        <end position="156"/>
    </location>
</feature>
<sequence>MGTRAAGRGRHDGRQATFDSAGCLGKVMFSWVNPVISKCMRHTVRPEELPPLGPSDDVRYWSNRMDKNLAYEEKRAAERNRQPSVVRTLWRVFRWMLLWCFTVYAVRDGLGFLNTYFLKRLMQQGGTDAEGLRRSLVIGSLISLVQLVQILVDTAIDFYVCRIYMRVEICLLTSLFKKVIQPDAATPPAIILRSTHRTGHGEVVLVPQEDKGNEGEARAIGEKTGGGKAESEASKHEKPHRGKEKKAGSQLAPRGFQGNVFNLMFVDIPSLASLIFTFLDVAMLPVRLSLAAVMLYMQVGAAAELPGLTVVLAITVITVVLEVINGRMKARYMKYRDIRLDKSHETLLFMRTIRLLGWEDIAEHRIKRYRDLEMHQRMLRMYISTVSSWLSSSAAMAVSIATFVSYALPLIHEPRFRLRPDLAIPVIHLLDTFIGPITDFPYAINNIIEGCISLHRLQNCFFPSVALPPSVPSPPKKYAGERVKEAEAVPSGPSASSGALMPIGSEIRGEEIIAVHEGEEVPLLGAETRGLVQGEKGEQQCVVETDVRHAAKELRDILQADASMEVVLSSASFAWMPHTASPFSPPPAFPTPEHLRSFPGAERKRKSLRDTDKKTTTSSSPYGREQQHLPPVVLLAPPQDPLSGAKYLPRTLHDISIQVRRGDVLLLTGPPGCGKSSVLHALLQQRDLQLVGGSMFVKAALSVCLTGEEGDMNEGTDERGHPQLSKQGEKGRSLEAPGSLPRFKTGTTDCSPPIGYISQETWLQIGTVKENILFGSPSPYGGEEVEEDPELYRQVVTACELHLDFETWPGGDGRFIDEGGADLSGGQRMRIAMARAVYVTLAYQARAKRQEAFVKRQMQKRKEELLAELQWVASPSPQNRSGQGDSGEVEEDPGRGDRTEESYQGVEESLTGNGMKLSHLLCFDETFNSLDPYVAGRIFSNLFGPQGLLTDAAVIVAISEQSLSGLIEQMNGAVTPASNRDEHGASSEREHKDIEGSTPKDQKETRGKESSRTMNISVCCLEEGRMLWQGTAEEFRERVAQLQSPAESEEVLEQVQEPEEQHRKREGDEEESIEGVLRAVELGWEEEEMETPASRLLEGGFPPTLPIGEPTEEIVKKEERKKELDEVLKSLMVKEQAASGQVKLVTYIWYLRRVGLCVSILFVLFHIVVATTDFGSDLLIARWTGRKPHGRERFKEEEPRPEHAVVEGVGGVRGEEKNISEAERQAARAVATHPLEPPAAESPAEQPAAFFRGLSNEFYLWFYVALASTNIFFELLTKIAGTKGTLQAARVLHNRLLSVICSAPFWFYDQNPIGRILNRLSTDVAVVDAGIFRRIGFVMAAFLGCLLGFVILAFTTFWALPVLPVLLVLIYFQVFRYYRATCREVQRASLISFSPLCSSFSECLSGRDIIFALRRKRLFCEKNLDQVENSQRAKIFHWGASSWASIRLQLLTFPLAVLNAIGPRVVAYAQLQTGQPASTSSSSTLGSIPQAGYIGLAVSYSLSVASTLRRLLHHYTHLEKEMCSVERIHEYIACTDKLLPESIAVLESSDRGLNNPSDGFNSPKDKTRPGFSLSGRSSITSQSGIASASSTLPFLPANRRGVQFADVDVRYRRPGFQHVEELRARLQRRLMELQNRRKETATADSRDEEGVLTLRQYLHGQPRTEEERTQQITWLEEAIDTLSGGDDAIFLSPSIHRLSAIVGPTDHVGIVGRTGSGKTTLLQSLTGLLPCYRGAILLDGTRIDCLPKQVLKQVIGVLPQHPMVFKGMTVRDVLDPRRQHADEDLWLAMDEVGISSLIQNLPGGKQLDTVVLPDDAAVEAEEATTTADHSQSEFPVRPTRVDSLRRLSSSATRPAAAKQGAPEEQAAVCSEDTTIVSSHPLSDVQIRYLALARLVLRAPSYRMILVDEPPAETLGKLYAEVEEKKASEHKQEPAEGEDSEMPARRLPTVHERFTPIPQLIRRVFAHCTVFIVAHHVASLQTCDRVWLLWKGWKIGECRPADIRTDKQLAEVMIRHVNEWRRVRKESERAAAEK</sequence>
<feature type="transmembrane region" description="Helical" evidence="10">
    <location>
        <begin position="305"/>
        <end position="324"/>
    </location>
</feature>
<feature type="compositionally biased region" description="Acidic residues" evidence="9">
    <location>
        <begin position="1047"/>
        <end position="1058"/>
    </location>
</feature>
<evidence type="ECO:0000256" key="9">
    <source>
        <dbReference type="SAM" id="MobiDB-lite"/>
    </source>
</evidence>
<evidence type="ECO:0000313" key="13">
    <source>
        <dbReference type="EMBL" id="PHJ22425.1"/>
    </source>
</evidence>
<dbReference type="EMBL" id="MIGC01001685">
    <property type="protein sequence ID" value="PHJ22425.1"/>
    <property type="molecule type" value="Genomic_DNA"/>
</dbReference>
<feature type="region of interest" description="Disordered" evidence="9">
    <location>
        <begin position="1847"/>
        <end position="1866"/>
    </location>
</feature>
<dbReference type="GO" id="GO:0016020">
    <property type="term" value="C:membrane"/>
    <property type="evidence" value="ECO:0007669"/>
    <property type="project" value="UniProtKB-SubCell"/>
</dbReference>
<dbReference type="InterPro" id="IPR017871">
    <property type="entry name" value="ABC_transporter-like_CS"/>
</dbReference>
<feature type="compositionally biased region" description="Basic and acidic residues" evidence="9">
    <location>
        <begin position="208"/>
        <end position="221"/>
    </location>
</feature>
<evidence type="ECO:0000256" key="1">
    <source>
        <dbReference type="ARBA" id="ARBA00004141"/>
    </source>
</evidence>
<evidence type="ECO:0000256" key="10">
    <source>
        <dbReference type="SAM" id="Phobius"/>
    </source>
</evidence>
<dbReference type="Proteomes" id="UP000221165">
    <property type="component" value="Unassembled WGS sequence"/>
</dbReference>
<feature type="region of interest" description="Disordered" evidence="9">
    <location>
        <begin position="207"/>
        <end position="250"/>
    </location>
</feature>
<feature type="compositionally biased region" description="Basic and acidic residues" evidence="9">
    <location>
        <begin position="716"/>
        <end position="733"/>
    </location>
</feature>
<name>A0A2C6L3S3_9APIC</name>
<dbReference type="CDD" id="cd18580">
    <property type="entry name" value="ABC_6TM_ABCC_D2"/>
    <property type="match status" value="1"/>
</dbReference>
<keyword evidence="8" id="KW-0175">Coiled coil</keyword>
<dbReference type="PANTHER" id="PTHR24223:SF330">
    <property type="entry name" value="ATP-BINDING CASSETTE SUB-FAMILY C MEMBER 10"/>
    <property type="match status" value="1"/>
</dbReference>
<feature type="region of interest" description="Disordered" evidence="9">
    <location>
        <begin position="1550"/>
        <end position="1578"/>
    </location>
</feature>
<feature type="region of interest" description="Disordered" evidence="9">
    <location>
        <begin position="708"/>
        <end position="747"/>
    </location>
</feature>
<keyword evidence="2" id="KW-0813">Transport</keyword>
<dbReference type="PROSITE" id="PS50929">
    <property type="entry name" value="ABC_TM1F"/>
    <property type="match status" value="2"/>
</dbReference>
<dbReference type="GO" id="GO:0016887">
    <property type="term" value="F:ATP hydrolysis activity"/>
    <property type="evidence" value="ECO:0007669"/>
    <property type="project" value="InterPro"/>
</dbReference>
<evidence type="ECO:0000313" key="14">
    <source>
        <dbReference type="Proteomes" id="UP000221165"/>
    </source>
</evidence>
<dbReference type="InterPro" id="IPR050173">
    <property type="entry name" value="ABC_transporter_C-like"/>
</dbReference>
<dbReference type="InterPro" id="IPR044726">
    <property type="entry name" value="ABCC_6TM_D2"/>
</dbReference>
<evidence type="ECO:0000256" key="2">
    <source>
        <dbReference type="ARBA" id="ARBA00022448"/>
    </source>
</evidence>
<dbReference type="InterPro" id="IPR003593">
    <property type="entry name" value="AAA+_ATPase"/>
</dbReference>
<feature type="compositionally biased region" description="Basic and acidic residues" evidence="9">
    <location>
        <begin position="1923"/>
        <end position="1933"/>
    </location>
</feature>
<gene>
    <name evidence="13" type="ORF">CSUI_003729</name>
</gene>
<feature type="domain" description="ABC transmembrane type-1" evidence="12">
    <location>
        <begin position="258"/>
        <end position="449"/>
    </location>
</feature>
<feature type="domain" description="ABC transmembrane type-1" evidence="12">
    <location>
        <begin position="1259"/>
        <end position="1520"/>
    </location>
</feature>
<reference evidence="13 14" key="1">
    <citation type="journal article" date="2017" name="Int. J. Parasitol.">
        <title>The genome of the protozoan parasite Cystoisospora suis and a reverse vaccinology approach to identify vaccine candidates.</title>
        <authorList>
            <person name="Palmieri N."/>
            <person name="Shrestha A."/>
            <person name="Ruttkowski B."/>
            <person name="Beck T."/>
            <person name="Vogl C."/>
            <person name="Tomley F."/>
            <person name="Blake D.P."/>
            <person name="Joachim A."/>
        </authorList>
    </citation>
    <scope>NUCLEOTIDE SEQUENCE [LARGE SCALE GENOMIC DNA]</scope>
    <source>
        <strain evidence="13 14">Wien I</strain>
    </source>
</reference>
<proteinExistence type="predicted"/>
<keyword evidence="6 10" id="KW-1133">Transmembrane helix</keyword>
<feature type="coiled-coil region" evidence="8">
    <location>
        <begin position="1616"/>
        <end position="1643"/>
    </location>
</feature>
<dbReference type="InterPro" id="IPR011527">
    <property type="entry name" value="ABC1_TM_dom"/>
</dbReference>
<dbReference type="VEuPathDB" id="ToxoDB:CSUI_003729"/>
<keyword evidence="5" id="KW-0067">ATP-binding</keyword>
<dbReference type="SMART" id="SM00382">
    <property type="entry name" value="AAA"/>
    <property type="match status" value="2"/>
</dbReference>
<dbReference type="OrthoDB" id="4865934at2759"/>
<dbReference type="GO" id="GO:0005524">
    <property type="term" value="F:ATP binding"/>
    <property type="evidence" value="ECO:0007669"/>
    <property type="project" value="UniProtKB-KW"/>
</dbReference>
<protein>
    <submittedName>
        <fullName evidence="13">Abc transporter transmembrane region domain-containing protein</fullName>
    </submittedName>
</protein>
<feature type="transmembrane region" description="Helical" evidence="10">
    <location>
        <begin position="1258"/>
        <end position="1276"/>
    </location>
</feature>
<keyword evidence="14" id="KW-1185">Reference proteome</keyword>
<comment type="caution">
    <text evidence="13">The sequence shown here is derived from an EMBL/GenBank/DDBJ whole genome shotgun (WGS) entry which is preliminary data.</text>
</comment>
<evidence type="ECO:0000256" key="4">
    <source>
        <dbReference type="ARBA" id="ARBA00022741"/>
    </source>
</evidence>
<dbReference type="PROSITE" id="PS00211">
    <property type="entry name" value="ABC_TRANSPORTER_1"/>
    <property type="match status" value="1"/>
</dbReference>